<evidence type="ECO:0000313" key="2">
    <source>
        <dbReference type="EMBL" id="PWL37842.1"/>
    </source>
</evidence>
<comment type="caution">
    <text evidence="2">The sequence shown here is derived from an EMBL/GenBank/DDBJ whole genome shotgun (WGS) entry which is preliminary data.</text>
</comment>
<sequence length="242" mass="27553">MEKLEKHIKERLEERKISPSAGAWDRVSAQIPVKEKPNQKGWYLYAIAASFVGIVLVSIFFFKSEEPKESTIQVVEEHNRKQEEALTEEGKINFQNVELNKPGIVEKAYNNRTQEKTNDLKLQALPLQTEVAEETVKEPLQDSFLKEPNDLIAQKVNQVVAQVEFLENTNAEVTDAEIDSLLRAAQRQIITEQLFTESSSVDAMALLSEVEIELDDSFRDQIFDALKDGYSKLRTAVADRNN</sequence>
<dbReference type="RefSeq" id="WP_109664120.1">
    <property type="nucleotide sequence ID" value="NZ_QGEG01000003.1"/>
</dbReference>
<feature type="transmembrane region" description="Helical" evidence="1">
    <location>
        <begin position="42"/>
        <end position="62"/>
    </location>
</feature>
<dbReference type="OrthoDB" id="1247025at2"/>
<gene>
    <name evidence="2" type="ORF">DKG77_13815</name>
</gene>
<proteinExistence type="predicted"/>
<dbReference type="Proteomes" id="UP000245762">
    <property type="component" value="Unassembled WGS sequence"/>
</dbReference>
<keyword evidence="3" id="KW-1185">Reference proteome</keyword>
<accession>A0A316KUH1</accession>
<organism evidence="2 3">
    <name type="scientific">Flagellimonas aquimarina</name>
    <dbReference type="NCBI Taxonomy" id="2201895"/>
    <lineage>
        <taxon>Bacteria</taxon>
        <taxon>Pseudomonadati</taxon>
        <taxon>Bacteroidota</taxon>
        <taxon>Flavobacteriia</taxon>
        <taxon>Flavobacteriales</taxon>
        <taxon>Flavobacteriaceae</taxon>
        <taxon>Flagellimonas</taxon>
    </lineage>
</organism>
<keyword evidence="1" id="KW-0812">Transmembrane</keyword>
<dbReference type="AlphaFoldDB" id="A0A316KUH1"/>
<keyword evidence="1" id="KW-0472">Membrane</keyword>
<protein>
    <submittedName>
        <fullName evidence="2">Uncharacterized protein</fullName>
    </submittedName>
</protein>
<evidence type="ECO:0000256" key="1">
    <source>
        <dbReference type="SAM" id="Phobius"/>
    </source>
</evidence>
<name>A0A316KUH1_9FLAO</name>
<evidence type="ECO:0000313" key="3">
    <source>
        <dbReference type="Proteomes" id="UP000245762"/>
    </source>
</evidence>
<keyword evidence="1" id="KW-1133">Transmembrane helix</keyword>
<dbReference type="EMBL" id="QGEG01000003">
    <property type="protein sequence ID" value="PWL37842.1"/>
    <property type="molecule type" value="Genomic_DNA"/>
</dbReference>
<reference evidence="2 3" key="1">
    <citation type="submission" date="2018-05" db="EMBL/GenBank/DDBJ databases">
        <title>Complete genome sequence of Flagellimonas aquimarina ECD12 isolated from seaweed Ecklonia cava.</title>
        <authorList>
            <person name="Choi S."/>
            <person name="Seong C."/>
        </authorList>
    </citation>
    <scope>NUCLEOTIDE SEQUENCE [LARGE SCALE GENOMIC DNA]</scope>
    <source>
        <strain evidence="2 3">ECD12</strain>
    </source>
</reference>